<reference evidence="2 3" key="1">
    <citation type="submission" date="2016-10" db="EMBL/GenBank/DDBJ databases">
        <authorList>
            <person name="de Groot N.N."/>
        </authorList>
    </citation>
    <scope>NUCLEOTIDE SEQUENCE [LARGE SCALE GENOMIC DNA]</scope>
    <source>
        <strain evidence="2 3">DSM 26130</strain>
    </source>
</reference>
<dbReference type="EMBL" id="FOLQ01000063">
    <property type="protein sequence ID" value="SFF39265.1"/>
    <property type="molecule type" value="Genomic_DNA"/>
</dbReference>
<protein>
    <recommendedName>
        <fullName evidence="4">Tandem-95 repeat protein</fullName>
    </recommendedName>
</protein>
<feature type="chain" id="PRO_5011658475" description="Tandem-95 repeat protein" evidence="1">
    <location>
        <begin position="35"/>
        <end position="1200"/>
    </location>
</feature>
<evidence type="ECO:0008006" key="4">
    <source>
        <dbReference type="Google" id="ProtNLM"/>
    </source>
</evidence>
<gene>
    <name evidence="2" type="ORF">SAMN05216167_1633</name>
</gene>
<keyword evidence="3" id="KW-1185">Reference proteome</keyword>
<dbReference type="Gene3D" id="2.60.40.3440">
    <property type="match status" value="1"/>
</dbReference>
<keyword evidence="1" id="KW-0732">Signal</keyword>
<evidence type="ECO:0000256" key="1">
    <source>
        <dbReference type="SAM" id="SignalP"/>
    </source>
</evidence>
<name>A0A1I2IAG0_9BACT</name>
<dbReference type="Pfam" id="PF17963">
    <property type="entry name" value="Big_9"/>
    <property type="match status" value="2"/>
</dbReference>
<proteinExistence type="predicted"/>
<accession>A0A1I2IAG0</accession>
<dbReference type="STRING" id="662367.SAMN05216167_1633"/>
<sequence length="1200" mass="122251">MRRLSTFPVHVTNSHLLACLVLCLSLLGTMQSMAQQASIPANKDASTPFISTPTATLAVSTTAGGGLGVVYWESGSACSIGNAFLPPCGLNGEDNVTNSNTSDFARVHFLSVSGSARLRVTDNTAANTYSAGNFAGFVIANSSALGAGLLNTITVATYNNGAFVEASTANSLIGVSSSLLSGAYEVGFITSLPFDAIEIRFGGLVSADTYDVFYAVQRRFATGPSLVCNTRTPIVTSANSSTVTGFPAAIEPIHTGASGPTSFTVLNPTNVTSSTLTDYASISAPLPVNVSGVSSVSLSVKNQVNSAGYPAGTFAGFDVENTEVIGASLLSSTTIKTYLNGVLSETVTGGSSLVSIPLLTATGRQTIGFVTSQPFNEVQIVFSFPATLSVGETRIYSAILKSFCAGPTITCSTSAVTPLTNTSFPVYINNDHTGTGSSLVCVGCAINNADNVINGSTSSPATISLGTAVSATARLSVANPIDTYPAESYIGFDIESSTLIGASLLGRTRITLYNNGSAVQTGSGASLLAGVSLVSGNRQTVGTVAQVPFDEVEIEFTQLVSANPLGTVSIYRAVIQKACVTPVACNQTKFLNTTDFSAFIEGTRTGLFGLVSADLLGSGVANPGNAISPSTTDFARITNVLGVGVTASISVADPADVYPAGTFAGFTISKANLPVSANLFSNLTVNTYLNGVFQESSATVGNLIDLSVFLQIFGGVPSSDLANVGFVTSKSFDEIQLSVGSFASVGNFVDVYGAFIDTRTSSNGGSLVCNFVINPDFNVTTKNVPVSGNVSTNDKVPAGTTYGTPSASSSNPSGATITLATTGVYNFTATTPGTYTYTVPVCATGQTSCPTTPLIITVLDQSIATNKPVANPDYASVQSSTAAAGSVAINVKANDGAGNPGGVLGAPTITINPTHGTAIIDGSGNIVYTPATSYIGDDILTYEICETPGGLCAPAQVIVHVVAPGSSTVTVADDYTSTKQNAPITGNVLTNDLGTGLTVSNAGTISSPGKGTLIITSAGSYTFTPATDVTGPVDFTYTACDGGTPAACGTATLHILINKVPDLAIISTIQPSTIYGTSNFTLVGEVYELNSSAVTGPITVYIAKDPLFVLSFDGAAVFVGGKVVNNSVWTFDATNKDFYILTTNAGLVGGTKRVFGLTGVFTPGNTRGSIGISSLIVASSSGELNLTNNSDADSIDYFNK</sequence>
<feature type="signal peptide" evidence="1">
    <location>
        <begin position="1"/>
        <end position="34"/>
    </location>
</feature>
<organism evidence="2 3">
    <name type="scientific">Spirosoma endophyticum</name>
    <dbReference type="NCBI Taxonomy" id="662367"/>
    <lineage>
        <taxon>Bacteria</taxon>
        <taxon>Pseudomonadati</taxon>
        <taxon>Bacteroidota</taxon>
        <taxon>Cytophagia</taxon>
        <taxon>Cytophagales</taxon>
        <taxon>Cytophagaceae</taxon>
        <taxon>Spirosoma</taxon>
    </lineage>
</organism>
<evidence type="ECO:0000313" key="2">
    <source>
        <dbReference type="EMBL" id="SFF39265.1"/>
    </source>
</evidence>
<dbReference type="AlphaFoldDB" id="A0A1I2IAG0"/>
<evidence type="ECO:0000313" key="3">
    <source>
        <dbReference type="Proteomes" id="UP000198598"/>
    </source>
</evidence>
<dbReference type="Proteomes" id="UP000198598">
    <property type="component" value="Unassembled WGS sequence"/>
</dbReference>